<evidence type="ECO:0008006" key="3">
    <source>
        <dbReference type="Google" id="ProtNLM"/>
    </source>
</evidence>
<keyword evidence="2" id="KW-1185">Reference proteome</keyword>
<dbReference type="Proteomes" id="UP000629287">
    <property type="component" value="Unassembled WGS sequence"/>
</dbReference>
<evidence type="ECO:0000313" key="2">
    <source>
        <dbReference type="Proteomes" id="UP000629287"/>
    </source>
</evidence>
<dbReference type="AlphaFoldDB" id="A0A8I0TSQ2"/>
<dbReference type="RefSeq" id="WP_050398804.1">
    <property type="nucleotide sequence ID" value="NZ_JADBGF010000001.1"/>
</dbReference>
<reference evidence="1 2" key="1">
    <citation type="submission" date="2020-10" db="EMBL/GenBank/DDBJ databases">
        <title>Sequencing the genomes of 1000 actinobacteria strains.</title>
        <authorList>
            <person name="Klenk H.-P."/>
        </authorList>
    </citation>
    <scope>NUCLEOTIDE SEQUENCE [LARGE SCALE GENOMIC DNA]</scope>
    <source>
        <strain evidence="1 2">DSM 41803</strain>
    </source>
</reference>
<dbReference type="GeneID" id="86829540"/>
<sequence>MGRELTQEDASGFLGRGLDFADNSGRLQHWFDLARMVRATGGSRAIRETFCWESRTRVARLWGSQDSRLVNGFMGRPWARLSCDALDRSWWVVAEGRVELSEPTREPGDATGRELITKTTAYGSRPNERYQEAVDQRMLVVRLHVTRLYGALRPEDEWDAGEEPTYW</sequence>
<dbReference type="OrthoDB" id="1094370at2"/>
<dbReference type="InterPro" id="IPR012349">
    <property type="entry name" value="Split_barrel_FMN-bd"/>
</dbReference>
<protein>
    <recommendedName>
        <fullName evidence="3">Pyridoxamine 5'-phosphate oxidase</fullName>
    </recommendedName>
</protein>
<dbReference type="Gene3D" id="2.30.110.10">
    <property type="entry name" value="Electron Transport, Fmn-binding Protein, Chain A"/>
    <property type="match status" value="1"/>
</dbReference>
<dbReference type="EMBL" id="JADBGF010000001">
    <property type="protein sequence ID" value="MBE1598852.1"/>
    <property type="molecule type" value="Genomic_DNA"/>
</dbReference>
<gene>
    <name evidence="1" type="ORF">H4687_004981</name>
</gene>
<name>A0A8I0TSQ2_9ACTN</name>
<proteinExistence type="predicted"/>
<dbReference type="SUPFAM" id="SSF50475">
    <property type="entry name" value="FMN-binding split barrel"/>
    <property type="match status" value="1"/>
</dbReference>
<evidence type="ECO:0000313" key="1">
    <source>
        <dbReference type="EMBL" id="MBE1598852.1"/>
    </source>
</evidence>
<accession>A0A8I0TSQ2</accession>
<comment type="caution">
    <text evidence="1">The sequence shown here is derived from an EMBL/GenBank/DDBJ whole genome shotgun (WGS) entry which is preliminary data.</text>
</comment>
<organism evidence="1 2">
    <name type="scientific">Streptomyces stelliscabiei</name>
    <dbReference type="NCBI Taxonomy" id="146820"/>
    <lineage>
        <taxon>Bacteria</taxon>
        <taxon>Bacillati</taxon>
        <taxon>Actinomycetota</taxon>
        <taxon>Actinomycetes</taxon>
        <taxon>Kitasatosporales</taxon>
        <taxon>Streptomycetaceae</taxon>
        <taxon>Streptomyces</taxon>
    </lineage>
</organism>